<dbReference type="InterPro" id="IPR050109">
    <property type="entry name" value="HTH-type_TetR-like_transc_reg"/>
</dbReference>
<dbReference type="PANTHER" id="PTHR30328:SF54">
    <property type="entry name" value="HTH-TYPE TRANSCRIPTIONAL REPRESSOR SCO4008"/>
    <property type="match status" value="1"/>
</dbReference>
<evidence type="ECO:0000256" key="1">
    <source>
        <dbReference type="ARBA" id="ARBA00023125"/>
    </source>
</evidence>
<feature type="domain" description="HTH-type transcriptional repressor NicS C-terminal" evidence="2">
    <location>
        <begin position="4"/>
        <end position="67"/>
    </location>
</feature>
<name>A0ABP6LNX1_9ACTN</name>
<dbReference type="Gene3D" id="1.10.357.10">
    <property type="entry name" value="Tetracycline Repressor, domain 2"/>
    <property type="match status" value="1"/>
</dbReference>
<dbReference type="SUPFAM" id="SSF48498">
    <property type="entry name" value="Tetracyclin repressor-like, C-terminal domain"/>
    <property type="match status" value="1"/>
</dbReference>
<organism evidence="3 4">
    <name type="scientific">Streptomyces glomeratus</name>
    <dbReference type="NCBI Taxonomy" id="284452"/>
    <lineage>
        <taxon>Bacteria</taxon>
        <taxon>Bacillati</taxon>
        <taxon>Actinomycetota</taxon>
        <taxon>Actinomycetes</taxon>
        <taxon>Kitasatosporales</taxon>
        <taxon>Streptomycetaceae</taxon>
        <taxon>Streptomyces</taxon>
    </lineage>
</organism>
<protein>
    <recommendedName>
        <fullName evidence="2">HTH-type transcriptional repressor NicS C-terminal domain-containing protein</fullName>
    </recommendedName>
</protein>
<evidence type="ECO:0000313" key="4">
    <source>
        <dbReference type="Proteomes" id="UP001501532"/>
    </source>
</evidence>
<reference evidence="4" key="1">
    <citation type="journal article" date="2019" name="Int. J. Syst. Evol. Microbiol.">
        <title>The Global Catalogue of Microorganisms (GCM) 10K type strain sequencing project: providing services to taxonomists for standard genome sequencing and annotation.</title>
        <authorList>
            <consortium name="The Broad Institute Genomics Platform"/>
            <consortium name="The Broad Institute Genome Sequencing Center for Infectious Disease"/>
            <person name="Wu L."/>
            <person name="Ma J."/>
        </authorList>
    </citation>
    <scope>NUCLEOTIDE SEQUENCE [LARGE SCALE GENOMIC DNA]</scope>
    <source>
        <strain evidence="4">JCM 9091</strain>
    </source>
</reference>
<comment type="caution">
    <text evidence="3">The sequence shown here is derived from an EMBL/GenBank/DDBJ whole genome shotgun (WGS) entry which is preliminary data.</text>
</comment>
<dbReference type="Pfam" id="PF17938">
    <property type="entry name" value="TetR_C_29"/>
    <property type="match status" value="1"/>
</dbReference>
<gene>
    <name evidence="3" type="ORF">GCM10010448_39960</name>
</gene>
<dbReference type="InterPro" id="IPR041474">
    <property type="entry name" value="NicS_C"/>
</dbReference>
<dbReference type="EMBL" id="BAAAUF010000034">
    <property type="protein sequence ID" value="GAA3052712.1"/>
    <property type="molecule type" value="Genomic_DNA"/>
</dbReference>
<proteinExistence type="predicted"/>
<evidence type="ECO:0000313" key="3">
    <source>
        <dbReference type="EMBL" id="GAA3052712.1"/>
    </source>
</evidence>
<dbReference type="Proteomes" id="UP001501532">
    <property type="component" value="Unassembled WGS sequence"/>
</dbReference>
<keyword evidence="1" id="KW-0238">DNA-binding</keyword>
<dbReference type="InterPro" id="IPR036271">
    <property type="entry name" value="Tet_transcr_reg_TetR-rel_C_sf"/>
</dbReference>
<dbReference type="PANTHER" id="PTHR30328">
    <property type="entry name" value="TRANSCRIPTIONAL REPRESSOR"/>
    <property type="match status" value="1"/>
</dbReference>
<keyword evidence="4" id="KW-1185">Reference proteome</keyword>
<accession>A0ABP6LNX1</accession>
<sequence>MTVRILAAGRASGLFTADVDAVDLHALISSFCFFRVANRHTFGSLFGRDLLAADLRPHSRRMLGGMVIAYLTTDRTED</sequence>
<evidence type="ECO:0000259" key="2">
    <source>
        <dbReference type="Pfam" id="PF17938"/>
    </source>
</evidence>